<evidence type="ECO:0000313" key="1">
    <source>
        <dbReference type="EMBL" id="KKM51285.1"/>
    </source>
</evidence>
<dbReference type="AlphaFoldDB" id="A0A0F9IP09"/>
<proteinExistence type="predicted"/>
<accession>A0A0F9IP09</accession>
<sequence>MKVALYEVAESVGRHSFLYEAIDYQENNKDYLKEYHKKYNKKYQRKNREIINEKEKGYLKQKRNIDKNYAIKYRLKSVLNCALKRYTKTGKIYFSKKYGIDYKAVIEHLKPFPKDLKNYEIHHIKPLHTFNFVYKDGSTNLKEVSKAFSPENHKWLTIKEHKEIHKKNERN</sequence>
<protein>
    <submittedName>
        <fullName evidence="1">Uncharacterized protein</fullName>
    </submittedName>
</protein>
<gene>
    <name evidence="1" type="ORF">LCGC14_1555660</name>
</gene>
<reference evidence="1" key="1">
    <citation type="journal article" date="2015" name="Nature">
        <title>Complex archaea that bridge the gap between prokaryotes and eukaryotes.</title>
        <authorList>
            <person name="Spang A."/>
            <person name="Saw J.H."/>
            <person name="Jorgensen S.L."/>
            <person name="Zaremba-Niedzwiedzka K."/>
            <person name="Martijn J."/>
            <person name="Lind A.E."/>
            <person name="van Eijk R."/>
            <person name="Schleper C."/>
            <person name="Guy L."/>
            <person name="Ettema T.J."/>
        </authorList>
    </citation>
    <scope>NUCLEOTIDE SEQUENCE</scope>
</reference>
<name>A0A0F9IP09_9ZZZZ</name>
<organism evidence="1">
    <name type="scientific">marine sediment metagenome</name>
    <dbReference type="NCBI Taxonomy" id="412755"/>
    <lineage>
        <taxon>unclassified sequences</taxon>
        <taxon>metagenomes</taxon>
        <taxon>ecological metagenomes</taxon>
    </lineage>
</organism>
<comment type="caution">
    <text evidence="1">The sequence shown here is derived from an EMBL/GenBank/DDBJ whole genome shotgun (WGS) entry which is preliminary data.</text>
</comment>
<dbReference type="EMBL" id="LAZR01011952">
    <property type="protein sequence ID" value="KKM51285.1"/>
    <property type="molecule type" value="Genomic_DNA"/>
</dbReference>